<reference evidence="1 2" key="1">
    <citation type="submission" date="2024-02" db="EMBL/GenBank/DDBJ databases">
        <authorList>
            <person name="Chen Y."/>
            <person name="Shah S."/>
            <person name="Dougan E. K."/>
            <person name="Thang M."/>
            <person name="Chan C."/>
        </authorList>
    </citation>
    <scope>NUCLEOTIDE SEQUENCE [LARGE SCALE GENOMIC DNA]</scope>
</reference>
<dbReference type="Proteomes" id="UP001642484">
    <property type="component" value="Unassembled WGS sequence"/>
</dbReference>
<gene>
    <name evidence="1" type="ORF">CCMP2556_LOCUS17719</name>
</gene>
<sequence>MSPGQHSMTAVTTMDLKERALSEAPRLASKLEGVKELYTKEVLSSPDVCVAYILITLALRHGPDRAVAGTREKEKNKVGKGHVDVPEEEPYYSARLSHLEVQRVLGHDVISDRALSRLELNRDSTIHDFWLKARCCKVPDYASACLDAFYAGLRPLRLMFRIPDPTELLAMQAEGARCVSALASPKLLTQVFGHRDCLEMLLHDLAHMEKFVEAGRFWQQVGFFVFLQASVAPFHIQQRQALGRRWELSWNYVSSDMNAVANHMLMTLKSQLMVAMARRTWLDAGFPDDAKADDELSAVKSDVYPRASMSEWKPSLAGCGLLDQFEETFQEAWRGVLCAHVRYVMENFHDVFGADDHAEGLFSPSLSDSSFASWPRPSAAHFIRAATCSDPLAADKAAIIAHFDELGRRSCQNGSQHAVGKEFVSCRELSNMSHEIQKWTQRALIR</sequence>
<keyword evidence="2" id="KW-1185">Reference proteome</keyword>
<organism evidence="1 2">
    <name type="scientific">Durusdinium trenchii</name>
    <dbReference type="NCBI Taxonomy" id="1381693"/>
    <lineage>
        <taxon>Eukaryota</taxon>
        <taxon>Sar</taxon>
        <taxon>Alveolata</taxon>
        <taxon>Dinophyceae</taxon>
        <taxon>Suessiales</taxon>
        <taxon>Symbiodiniaceae</taxon>
        <taxon>Durusdinium</taxon>
    </lineage>
</organism>
<protein>
    <submittedName>
        <fullName evidence="1">Uncharacterized protein</fullName>
    </submittedName>
</protein>
<dbReference type="EMBL" id="CAXAMN010009890">
    <property type="protein sequence ID" value="CAK9030044.1"/>
    <property type="molecule type" value="Genomic_DNA"/>
</dbReference>
<evidence type="ECO:0000313" key="2">
    <source>
        <dbReference type="Proteomes" id="UP001642484"/>
    </source>
</evidence>
<accession>A0ABP0KT33</accession>
<comment type="caution">
    <text evidence="1">The sequence shown here is derived from an EMBL/GenBank/DDBJ whole genome shotgun (WGS) entry which is preliminary data.</text>
</comment>
<proteinExistence type="predicted"/>
<evidence type="ECO:0000313" key="1">
    <source>
        <dbReference type="EMBL" id="CAK9030044.1"/>
    </source>
</evidence>
<name>A0ABP0KT33_9DINO</name>